<dbReference type="Proteomes" id="UP000824120">
    <property type="component" value="Chromosome 9"/>
</dbReference>
<reference evidence="1 2" key="1">
    <citation type="submission" date="2020-09" db="EMBL/GenBank/DDBJ databases">
        <title>De no assembly of potato wild relative species, Solanum commersonii.</title>
        <authorList>
            <person name="Cho K."/>
        </authorList>
    </citation>
    <scope>NUCLEOTIDE SEQUENCE [LARGE SCALE GENOMIC DNA]</scope>
    <source>
        <strain evidence="1">LZ3.2</strain>
        <tissue evidence="1">Leaf</tissue>
    </source>
</reference>
<dbReference type="OrthoDB" id="4062651at2759"/>
<name>A0A9J5XCQ6_SOLCO</name>
<keyword evidence="2" id="KW-1185">Reference proteome</keyword>
<organism evidence="1 2">
    <name type="scientific">Solanum commersonii</name>
    <name type="common">Commerson's wild potato</name>
    <name type="synonym">Commerson's nightshade</name>
    <dbReference type="NCBI Taxonomy" id="4109"/>
    <lineage>
        <taxon>Eukaryota</taxon>
        <taxon>Viridiplantae</taxon>
        <taxon>Streptophyta</taxon>
        <taxon>Embryophyta</taxon>
        <taxon>Tracheophyta</taxon>
        <taxon>Spermatophyta</taxon>
        <taxon>Magnoliopsida</taxon>
        <taxon>eudicotyledons</taxon>
        <taxon>Gunneridae</taxon>
        <taxon>Pentapetalae</taxon>
        <taxon>asterids</taxon>
        <taxon>lamiids</taxon>
        <taxon>Solanales</taxon>
        <taxon>Solanaceae</taxon>
        <taxon>Solanoideae</taxon>
        <taxon>Solaneae</taxon>
        <taxon>Solanum</taxon>
    </lineage>
</organism>
<comment type="caution">
    <text evidence="1">The sequence shown here is derived from an EMBL/GenBank/DDBJ whole genome shotgun (WGS) entry which is preliminary data.</text>
</comment>
<dbReference type="EMBL" id="JACXVP010000009">
    <property type="protein sequence ID" value="KAG5585014.1"/>
    <property type="molecule type" value="Genomic_DNA"/>
</dbReference>
<sequence>MVLYAIVTINPQGILTHNVDLLIGRSYTAFQRRKMLMMKNKFFQENGGLVLLQRLKGEEGSSNTNTVKIFAAEELEKATNDFDKELLVKEIMEICTKDI</sequence>
<evidence type="ECO:0000313" key="1">
    <source>
        <dbReference type="EMBL" id="KAG5585014.1"/>
    </source>
</evidence>
<protein>
    <submittedName>
        <fullName evidence="1">Uncharacterized protein</fullName>
    </submittedName>
</protein>
<accession>A0A9J5XCQ6</accession>
<gene>
    <name evidence="1" type="ORF">H5410_045448</name>
</gene>
<dbReference type="AlphaFoldDB" id="A0A9J5XCQ6"/>
<proteinExistence type="predicted"/>
<evidence type="ECO:0000313" key="2">
    <source>
        <dbReference type="Proteomes" id="UP000824120"/>
    </source>
</evidence>